<dbReference type="OMA" id="FSTMFKM"/>
<dbReference type="InterPro" id="IPR001251">
    <property type="entry name" value="CRAL-TRIO_dom"/>
</dbReference>
<dbReference type="EMBL" id="CDSF01000002">
    <property type="protein sequence ID" value="CEO94775.1"/>
    <property type="molecule type" value="Genomic_DNA"/>
</dbReference>
<keyword evidence="3" id="KW-1185">Reference proteome</keyword>
<gene>
    <name evidence="2" type="ORF">PBRA_003588</name>
</gene>
<dbReference type="InterPro" id="IPR036273">
    <property type="entry name" value="CRAL/TRIO_N_dom_sf"/>
</dbReference>
<organism evidence="2 3">
    <name type="scientific">Plasmodiophora brassicae</name>
    <name type="common">Clubroot disease agent</name>
    <dbReference type="NCBI Taxonomy" id="37360"/>
    <lineage>
        <taxon>Eukaryota</taxon>
        <taxon>Sar</taxon>
        <taxon>Rhizaria</taxon>
        <taxon>Endomyxa</taxon>
        <taxon>Phytomyxea</taxon>
        <taxon>Plasmodiophorida</taxon>
        <taxon>Plasmodiophoridae</taxon>
        <taxon>Plasmodiophora</taxon>
    </lineage>
</organism>
<evidence type="ECO:0000259" key="1">
    <source>
        <dbReference type="PROSITE" id="PS50191"/>
    </source>
</evidence>
<dbReference type="SMART" id="SM01100">
    <property type="entry name" value="CRAL_TRIO_N"/>
    <property type="match status" value="1"/>
</dbReference>
<dbReference type="CDD" id="cd00170">
    <property type="entry name" value="SEC14"/>
    <property type="match status" value="1"/>
</dbReference>
<reference evidence="2 3" key="1">
    <citation type="submission" date="2015-02" db="EMBL/GenBank/DDBJ databases">
        <authorList>
            <person name="Chooi Y.-H."/>
        </authorList>
    </citation>
    <scope>NUCLEOTIDE SEQUENCE [LARGE SCALE GENOMIC DNA]</scope>
    <source>
        <strain evidence="2">E3</strain>
    </source>
</reference>
<dbReference type="Pfam" id="PF00650">
    <property type="entry name" value="CRAL_TRIO"/>
    <property type="match status" value="1"/>
</dbReference>
<sequence>MVDDAAKRLNELEGVSDFRRHEAFDDLVEKFSHSVILRQALVDDDFVLRFIRARKGDVLKGIIMLKAALEWRDAYGTDKAFTWTFPKIDQIKEVYPHGFHKFDKSGHPIYIERIGQLDIKALMEITNSDELCRLHVQSMEYSRSTLFPEASARAGRPVSQQVTILDMDGLSMSHASSAVYAYIKGCAEIDQSYYPEILSRMFIVNAPAVFSVVWKMIKPWLDEKTQSKISISRKSDAESILELVEADVLPEFLGGKDTTFMSSE</sequence>
<dbReference type="Gene3D" id="3.40.525.10">
    <property type="entry name" value="CRAL-TRIO lipid binding domain"/>
    <property type="match status" value="1"/>
</dbReference>
<dbReference type="InterPro" id="IPR036865">
    <property type="entry name" value="CRAL-TRIO_dom_sf"/>
</dbReference>
<feature type="domain" description="CRAL-TRIO" evidence="1">
    <location>
        <begin position="87"/>
        <end position="261"/>
    </location>
</feature>
<name>A0A0G4II73_PLABS</name>
<evidence type="ECO:0000313" key="3">
    <source>
        <dbReference type="Proteomes" id="UP000039324"/>
    </source>
</evidence>
<dbReference type="SMART" id="SM00516">
    <property type="entry name" value="SEC14"/>
    <property type="match status" value="1"/>
</dbReference>
<dbReference type="PANTHER" id="PTHR45657">
    <property type="entry name" value="CRAL-TRIO DOMAIN-CONTAINING PROTEIN YKL091C-RELATED"/>
    <property type="match status" value="1"/>
</dbReference>
<dbReference type="PROSITE" id="PS50191">
    <property type="entry name" value="CRAL_TRIO"/>
    <property type="match status" value="1"/>
</dbReference>
<dbReference type="OrthoDB" id="1434354at2759"/>
<dbReference type="SUPFAM" id="SSF52087">
    <property type="entry name" value="CRAL/TRIO domain"/>
    <property type="match status" value="1"/>
</dbReference>
<dbReference type="InterPro" id="IPR011074">
    <property type="entry name" value="CRAL/TRIO_N_dom"/>
</dbReference>
<dbReference type="InterPro" id="IPR051026">
    <property type="entry name" value="PI/PC_transfer"/>
</dbReference>
<proteinExistence type="predicted"/>
<dbReference type="AlphaFoldDB" id="A0A0G4II73"/>
<protein>
    <recommendedName>
        <fullName evidence="1">CRAL-TRIO domain-containing protein</fullName>
    </recommendedName>
</protein>
<dbReference type="PANTHER" id="PTHR45657:SF1">
    <property type="entry name" value="CRAL-TRIO DOMAIN-CONTAINING PROTEIN YKL091C-RELATED"/>
    <property type="match status" value="1"/>
</dbReference>
<dbReference type="PRINTS" id="PR00180">
    <property type="entry name" value="CRETINALDHBP"/>
</dbReference>
<dbReference type="Proteomes" id="UP000039324">
    <property type="component" value="Unassembled WGS sequence"/>
</dbReference>
<evidence type="ECO:0000313" key="2">
    <source>
        <dbReference type="EMBL" id="CEO94775.1"/>
    </source>
</evidence>
<accession>A0A0G4II73</accession>
<dbReference type="STRING" id="37360.A0A0G4II73"/>
<dbReference type="SUPFAM" id="SSF46938">
    <property type="entry name" value="CRAL/TRIO N-terminal domain"/>
    <property type="match status" value="1"/>
</dbReference>